<evidence type="ECO:0000313" key="4">
    <source>
        <dbReference type="Proteomes" id="UP000193467"/>
    </source>
</evidence>
<evidence type="ECO:0000259" key="2">
    <source>
        <dbReference type="Pfam" id="PF06911"/>
    </source>
</evidence>
<accession>A0A1Y2F8J2</accession>
<proteinExistence type="predicted"/>
<sequence length="495" mass="51126">MQGHQLISIPDVEIAHLLAGETTVLARGELSLALVSVPLERSRPATPAPSPKVNEKLSAPPPIPPRPASPAQSTDEWLLLSLSAKGDAEPLFELPVPSTSRIVTIPPSSYLIPNTSAGFENEDAGFIKVILPSNVDVETHESFQSILWNLTTFSTGAAPSLGAPPPAYADQDLRSKLVLVDDHGEVLGSLSSNLAVSEDPSLSAEGQGVHEKEPVVIEASSSTSHFDFTARPLSAFTPTPNPSNSTIINAADFLSRGIVVGAEVLGRGMEAGADKWVKSRPATEKPMVFSPSTSKHVATGNHYTGKAVVVSGKAAAMIGSLAQTAGDKIGKGLGIQSNPSGKPPTGIKGFVNKSLVAVNVVFDSFETGGKQLLASGSKSTTQVVGHSYGAEAAAVSSKVGGSVQHVALVYIDARGVGRKALLKSVGKAALRAKMADGREVILSDEGQGAGLQVQSAATAPASKYGASRSPSPSPSHSPIRSMPGQWSNKGKEKMA</sequence>
<dbReference type="InterPro" id="IPR045036">
    <property type="entry name" value="Spartin-like"/>
</dbReference>
<dbReference type="InParanoid" id="A0A1Y2F8J2"/>
<dbReference type="STRING" id="106004.A0A1Y2F8J2"/>
<organism evidence="3 4">
    <name type="scientific">Leucosporidium creatinivorum</name>
    <dbReference type="NCBI Taxonomy" id="106004"/>
    <lineage>
        <taxon>Eukaryota</taxon>
        <taxon>Fungi</taxon>
        <taxon>Dikarya</taxon>
        <taxon>Basidiomycota</taxon>
        <taxon>Pucciniomycotina</taxon>
        <taxon>Microbotryomycetes</taxon>
        <taxon>Leucosporidiales</taxon>
        <taxon>Leucosporidium</taxon>
    </lineage>
</organism>
<dbReference type="OrthoDB" id="20821at2759"/>
<dbReference type="GO" id="GO:0005886">
    <property type="term" value="C:plasma membrane"/>
    <property type="evidence" value="ECO:0007669"/>
    <property type="project" value="TreeGrafter"/>
</dbReference>
<protein>
    <submittedName>
        <fullName evidence="3">Senescence-associated protein-domain-containing protein</fullName>
    </submittedName>
</protein>
<comment type="caution">
    <text evidence="3">The sequence shown here is derived from an EMBL/GenBank/DDBJ whole genome shotgun (WGS) entry which is preliminary data.</text>
</comment>
<feature type="region of interest" description="Disordered" evidence="1">
    <location>
        <begin position="42"/>
        <end position="74"/>
    </location>
</feature>
<reference evidence="3 4" key="1">
    <citation type="submission" date="2016-07" db="EMBL/GenBank/DDBJ databases">
        <title>Pervasive Adenine N6-methylation of Active Genes in Fungi.</title>
        <authorList>
            <consortium name="DOE Joint Genome Institute"/>
            <person name="Mondo S.J."/>
            <person name="Dannebaum R.O."/>
            <person name="Kuo R.C."/>
            <person name="Labutti K."/>
            <person name="Haridas S."/>
            <person name="Kuo A."/>
            <person name="Salamov A."/>
            <person name="Ahrendt S.R."/>
            <person name="Lipzen A."/>
            <person name="Sullivan W."/>
            <person name="Andreopoulos W.B."/>
            <person name="Clum A."/>
            <person name="Lindquist E."/>
            <person name="Daum C."/>
            <person name="Ramamoorthy G.K."/>
            <person name="Gryganskyi A."/>
            <person name="Culley D."/>
            <person name="Magnuson J.K."/>
            <person name="James T.Y."/>
            <person name="O'Malley M.A."/>
            <person name="Stajich J.E."/>
            <person name="Spatafora J.W."/>
            <person name="Visel A."/>
            <person name="Grigoriev I.V."/>
        </authorList>
    </citation>
    <scope>NUCLEOTIDE SEQUENCE [LARGE SCALE GENOMIC DNA]</scope>
    <source>
        <strain evidence="3 4">62-1032</strain>
    </source>
</reference>
<dbReference type="EMBL" id="MCGR01000025">
    <property type="protein sequence ID" value="ORY80230.1"/>
    <property type="molecule type" value="Genomic_DNA"/>
</dbReference>
<feature type="region of interest" description="Disordered" evidence="1">
    <location>
        <begin position="452"/>
        <end position="495"/>
    </location>
</feature>
<dbReference type="Proteomes" id="UP000193467">
    <property type="component" value="Unassembled WGS sequence"/>
</dbReference>
<feature type="domain" description="Senescence" evidence="2">
    <location>
        <begin position="245"/>
        <end position="427"/>
    </location>
</feature>
<keyword evidence="4" id="KW-1185">Reference proteome</keyword>
<evidence type="ECO:0000313" key="3">
    <source>
        <dbReference type="EMBL" id="ORY80230.1"/>
    </source>
</evidence>
<dbReference type="GO" id="GO:0051301">
    <property type="term" value="P:cell division"/>
    <property type="evidence" value="ECO:0007669"/>
    <property type="project" value="TreeGrafter"/>
</dbReference>
<dbReference type="Pfam" id="PF06911">
    <property type="entry name" value="Senescence"/>
    <property type="match status" value="1"/>
</dbReference>
<dbReference type="InterPro" id="IPR009686">
    <property type="entry name" value="Senescence/spartin_C"/>
</dbReference>
<feature type="compositionally biased region" description="Pro residues" evidence="1">
    <location>
        <begin position="59"/>
        <end position="68"/>
    </location>
</feature>
<evidence type="ECO:0000256" key="1">
    <source>
        <dbReference type="SAM" id="MobiDB-lite"/>
    </source>
</evidence>
<feature type="compositionally biased region" description="Low complexity" evidence="1">
    <location>
        <begin position="467"/>
        <end position="483"/>
    </location>
</feature>
<dbReference type="PANTHER" id="PTHR21068:SF43">
    <property type="entry name" value="SPARTIN"/>
    <property type="match status" value="1"/>
</dbReference>
<dbReference type="AlphaFoldDB" id="A0A1Y2F8J2"/>
<dbReference type="PANTHER" id="PTHR21068">
    <property type="entry name" value="SPARTIN"/>
    <property type="match status" value="1"/>
</dbReference>
<name>A0A1Y2F8J2_9BASI</name>
<gene>
    <name evidence="3" type="ORF">BCR35DRAFT_291322</name>
</gene>